<dbReference type="InParanoid" id="A0A369JXZ4"/>
<evidence type="ECO:0000313" key="2">
    <source>
        <dbReference type="Proteomes" id="UP000076154"/>
    </source>
</evidence>
<protein>
    <submittedName>
        <fullName evidence="1">Uncharacterized protein</fullName>
    </submittedName>
</protein>
<dbReference type="AlphaFoldDB" id="A0A369JXZ4"/>
<dbReference type="EMBL" id="LUEZ02000043">
    <property type="protein sequence ID" value="RDB24513.1"/>
    <property type="molecule type" value="Genomic_DNA"/>
</dbReference>
<dbReference type="Proteomes" id="UP000076154">
    <property type="component" value="Unassembled WGS sequence"/>
</dbReference>
<organism evidence="1 2">
    <name type="scientific">Hypsizygus marmoreus</name>
    <name type="common">White beech mushroom</name>
    <name type="synonym">Agaricus marmoreus</name>
    <dbReference type="NCBI Taxonomy" id="39966"/>
    <lineage>
        <taxon>Eukaryota</taxon>
        <taxon>Fungi</taxon>
        <taxon>Dikarya</taxon>
        <taxon>Basidiomycota</taxon>
        <taxon>Agaricomycotina</taxon>
        <taxon>Agaricomycetes</taxon>
        <taxon>Agaricomycetidae</taxon>
        <taxon>Agaricales</taxon>
        <taxon>Tricholomatineae</taxon>
        <taxon>Lyophyllaceae</taxon>
        <taxon>Hypsizygus</taxon>
    </lineage>
</organism>
<reference evidence="1" key="1">
    <citation type="submission" date="2018-04" db="EMBL/GenBank/DDBJ databases">
        <title>Whole genome sequencing of Hypsizygus marmoreus.</title>
        <authorList>
            <person name="Choi I.-G."/>
            <person name="Min B."/>
            <person name="Kim J.-G."/>
            <person name="Kim S."/>
            <person name="Oh Y.-L."/>
            <person name="Kong W.-S."/>
            <person name="Park H."/>
            <person name="Jeong J."/>
            <person name="Song E.-S."/>
        </authorList>
    </citation>
    <scope>NUCLEOTIDE SEQUENCE [LARGE SCALE GENOMIC DNA]</scope>
    <source>
        <strain evidence="1">51987-8</strain>
    </source>
</reference>
<keyword evidence="2" id="KW-1185">Reference proteome</keyword>
<comment type="caution">
    <text evidence="1">The sequence shown here is derived from an EMBL/GenBank/DDBJ whole genome shotgun (WGS) entry which is preliminary data.</text>
</comment>
<name>A0A369JXZ4_HYPMA</name>
<sequence length="102" mass="11851">MHARSSIPTTHTIKTHSRLKWDAGEQRRLERYPWKRKTSPLVLDSENMKLREQQRYTLYILVDDTVTPTATFSPVTGFLPTHPPTHTTHTNQVVKVPAMLRC</sequence>
<accession>A0A369JXZ4</accession>
<gene>
    <name evidence="1" type="ORF">Hypma_008317</name>
</gene>
<evidence type="ECO:0000313" key="1">
    <source>
        <dbReference type="EMBL" id="RDB24513.1"/>
    </source>
</evidence>
<proteinExistence type="predicted"/>